<dbReference type="Gene3D" id="3.40.50.20">
    <property type="match status" value="1"/>
</dbReference>
<gene>
    <name evidence="5" type="ORF">MNBD_CHLOROFLEXI01-5369</name>
</gene>
<dbReference type="InterPro" id="IPR052032">
    <property type="entry name" value="ATP-dep_AA_Ligase"/>
</dbReference>
<reference evidence="5" key="1">
    <citation type="submission" date="2018-06" db="EMBL/GenBank/DDBJ databases">
        <authorList>
            <person name="Zhirakovskaya E."/>
        </authorList>
    </citation>
    <scope>NUCLEOTIDE SEQUENCE</scope>
</reference>
<organism evidence="5">
    <name type="scientific">hydrothermal vent metagenome</name>
    <dbReference type="NCBI Taxonomy" id="652676"/>
    <lineage>
        <taxon>unclassified sequences</taxon>
        <taxon>metagenomes</taxon>
        <taxon>ecological metagenomes</taxon>
    </lineage>
</organism>
<dbReference type="InterPro" id="IPR011761">
    <property type="entry name" value="ATP-grasp"/>
</dbReference>
<dbReference type="PANTHER" id="PTHR43585:SF2">
    <property type="entry name" value="ATP-GRASP ENZYME FSQD"/>
    <property type="match status" value="1"/>
</dbReference>
<dbReference type="GO" id="GO:0005524">
    <property type="term" value="F:ATP binding"/>
    <property type="evidence" value="ECO:0007669"/>
    <property type="project" value="UniProtKB-KW"/>
</dbReference>
<dbReference type="Gene3D" id="3.30.1490.20">
    <property type="entry name" value="ATP-grasp fold, A domain"/>
    <property type="match status" value="1"/>
</dbReference>
<keyword evidence="2" id="KW-0547">Nucleotide-binding</keyword>
<evidence type="ECO:0000256" key="3">
    <source>
        <dbReference type="ARBA" id="ARBA00022840"/>
    </source>
</evidence>
<feature type="domain" description="ATP-grasp" evidence="4">
    <location>
        <begin position="120"/>
        <end position="314"/>
    </location>
</feature>
<accession>A0A3B0USG0</accession>
<dbReference type="PROSITE" id="PS50975">
    <property type="entry name" value="ATP_GRASP"/>
    <property type="match status" value="1"/>
</dbReference>
<keyword evidence="1" id="KW-0436">Ligase</keyword>
<evidence type="ECO:0000313" key="5">
    <source>
        <dbReference type="EMBL" id="VAW31233.1"/>
    </source>
</evidence>
<name>A0A3B0USG0_9ZZZZ</name>
<keyword evidence="3" id="KW-0067">ATP-binding</keyword>
<dbReference type="GO" id="GO:0016874">
    <property type="term" value="F:ligase activity"/>
    <property type="evidence" value="ECO:0007669"/>
    <property type="project" value="UniProtKB-KW"/>
</dbReference>
<dbReference type="SUPFAM" id="SSF56059">
    <property type="entry name" value="Glutathione synthetase ATP-binding domain-like"/>
    <property type="match status" value="1"/>
</dbReference>
<proteinExistence type="predicted"/>
<evidence type="ECO:0000256" key="2">
    <source>
        <dbReference type="ARBA" id="ARBA00022741"/>
    </source>
</evidence>
<protein>
    <recommendedName>
        <fullName evidence="4">ATP-grasp domain-containing protein</fullName>
    </recommendedName>
</protein>
<dbReference type="GO" id="GO:0046872">
    <property type="term" value="F:metal ion binding"/>
    <property type="evidence" value="ECO:0007669"/>
    <property type="project" value="InterPro"/>
</dbReference>
<dbReference type="AlphaFoldDB" id="A0A3B0USG0"/>
<dbReference type="Gene3D" id="3.30.470.20">
    <property type="entry name" value="ATP-grasp fold, B domain"/>
    <property type="match status" value="1"/>
</dbReference>
<dbReference type="PANTHER" id="PTHR43585">
    <property type="entry name" value="FUMIPYRROLE BIOSYNTHESIS PROTEIN C"/>
    <property type="match status" value="1"/>
</dbReference>
<sequence>MSQNQPITILALASECKGIPYLLEAKRQGARLLLLVAEEAASDPTWPVEAIDQRFVMPDLSKQPDVTFAVSYLARTEKIDRIVAMDDYDVATAATLREHLRIPGMGETTARHFRDKLAMRVQARDAGILVPAFTAVFNNDDVQSFLSRIPAPWVLKPRFEAGAIGIQKLHDADAVWQALNELGDQRSFYLLEQFVVGNVCHVDSLIWEKKVVFAIASQYGTPPLAVTTGGGIFNTRTLPRDGEDNQALLAANENLMRILGQVRGVAHTEFIQAEADGRFYFLETAARVGGANIDRLVEAATGVVLWQEAARIDLANVQGEAYQPPTPRNDYAGLIICLAQQEQPDLSAYDDPEIVWRLPKAYHAGLLVAGEEYGRIEQLISQYNKRFAHDFLTSAPPKSDVRIQI</sequence>
<dbReference type="EMBL" id="UOEU01000185">
    <property type="protein sequence ID" value="VAW31233.1"/>
    <property type="molecule type" value="Genomic_DNA"/>
</dbReference>
<evidence type="ECO:0000256" key="1">
    <source>
        <dbReference type="ARBA" id="ARBA00022598"/>
    </source>
</evidence>
<dbReference type="InterPro" id="IPR013815">
    <property type="entry name" value="ATP_grasp_subdomain_1"/>
</dbReference>
<evidence type="ECO:0000259" key="4">
    <source>
        <dbReference type="PROSITE" id="PS50975"/>
    </source>
</evidence>